<sequence>MSTSNPSGSLTALLSLLAAGACLGASTTLARVAGDLGLAPLPFLAWSIVGAAAMLMALAWRRGALPPVTRRTAVYFAIAAFVTVAGSNLIFFSAVPQVGVGFVSLTITLPPLLTYLGALAFGLERFQPMRAAGVAAALAGAGVLAFEKLAAPDAAVGWVLLSLLGPVLLAIGNLYRTMRWPPGLRPSELAPGMMVAAAVMLLLAGLLPGFTLRLPEAWVAPLGLIVVQAAIFTAQFLLLFVLQRTGGPVLLSLLGAVGAIVAVPAAILLLGEAPPGGLALGAGLIAAGIALVSLGGRRASA</sequence>
<dbReference type="KEGG" id="poz:I0K15_03635"/>
<feature type="transmembrane region" description="Helical" evidence="1">
    <location>
        <begin position="72"/>
        <end position="92"/>
    </location>
</feature>
<feature type="transmembrane region" description="Helical" evidence="1">
    <location>
        <begin position="189"/>
        <end position="212"/>
    </location>
</feature>
<gene>
    <name evidence="3" type="ORF">I0K15_03635</name>
</gene>
<proteinExistence type="predicted"/>
<protein>
    <submittedName>
        <fullName evidence="3">DMT family transporter</fullName>
    </submittedName>
</protein>
<keyword evidence="4" id="KW-1185">Reference proteome</keyword>
<keyword evidence="1" id="KW-1133">Transmembrane helix</keyword>
<feature type="transmembrane region" description="Helical" evidence="1">
    <location>
        <begin position="131"/>
        <end position="150"/>
    </location>
</feature>
<feature type="transmembrane region" description="Helical" evidence="1">
    <location>
        <begin position="156"/>
        <end position="177"/>
    </location>
</feature>
<accession>A0A7S9LT97</accession>
<name>A0A7S9LT97_9RHOB</name>
<keyword evidence="1" id="KW-0472">Membrane</keyword>
<evidence type="ECO:0000259" key="2">
    <source>
        <dbReference type="Pfam" id="PF00892"/>
    </source>
</evidence>
<feature type="transmembrane region" description="Helical" evidence="1">
    <location>
        <begin position="98"/>
        <end position="119"/>
    </location>
</feature>
<dbReference type="RefSeq" id="WP_196104072.1">
    <property type="nucleotide sequence ID" value="NZ_CP064942.1"/>
</dbReference>
<feature type="transmembrane region" description="Helical" evidence="1">
    <location>
        <begin position="218"/>
        <end position="242"/>
    </location>
</feature>
<reference evidence="3 4" key="1">
    <citation type="submission" date="2020-11" db="EMBL/GenBank/DDBJ databases">
        <title>Description of Pontivivens ytuae sp. nov. isolated from deep sea sediment of Mariana Trench.</title>
        <authorList>
            <person name="Wang Z."/>
            <person name="Sun Q.-L."/>
            <person name="Xu X.-D."/>
            <person name="Tang Y.-Z."/>
            <person name="Zhang J."/>
        </authorList>
    </citation>
    <scope>NUCLEOTIDE SEQUENCE [LARGE SCALE GENOMIC DNA]</scope>
    <source>
        <strain evidence="3 4">MT2928</strain>
    </source>
</reference>
<dbReference type="GO" id="GO:0016020">
    <property type="term" value="C:membrane"/>
    <property type="evidence" value="ECO:0007669"/>
    <property type="project" value="InterPro"/>
</dbReference>
<evidence type="ECO:0000313" key="3">
    <source>
        <dbReference type="EMBL" id="QPH54871.1"/>
    </source>
</evidence>
<evidence type="ECO:0000256" key="1">
    <source>
        <dbReference type="SAM" id="Phobius"/>
    </source>
</evidence>
<feature type="transmembrane region" description="Helical" evidence="1">
    <location>
        <begin position="276"/>
        <end position="296"/>
    </location>
</feature>
<dbReference type="Proteomes" id="UP000594800">
    <property type="component" value="Chromosome"/>
</dbReference>
<evidence type="ECO:0000313" key="4">
    <source>
        <dbReference type="Proteomes" id="UP000594800"/>
    </source>
</evidence>
<feature type="transmembrane region" description="Helical" evidence="1">
    <location>
        <begin position="249"/>
        <end position="270"/>
    </location>
</feature>
<dbReference type="InterPro" id="IPR037185">
    <property type="entry name" value="EmrE-like"/>
</dbReference>
<dbReference type="InterPro" id="IPR000620">
    <property type="entry name" value="EamA_dom"/>
</dbReference>
<feature type="domain" description="EamA" evidence="2">
    <location>
        <begin position="12"/>
        <end position="144"/>
    </location>
</feature>
<feature type="transmembrane region" description="Helical" evidence="1">
    <location>
        <begin position="40"/>
        <end position="60"/>
    </location>
</feature>
<dbReference type="SUPFAM" id="SSF103481">
    <property type="entry name" value="Multidrug resistance efflux transporter EmrE"/>
    <property type="match status" value="2"/>
</dbReference>
<dbReference type="EMBL" id="CP064942">
    <property type="protein sequence ID" value="QPH54871.1"/>
    <property type="molecule type" value="Genomic_DNA"/>
</dbReference>
<dbReference type="Pfam" id="PF00892">
    <property type="entry name" value="EamA"/>
    <property type="match status" value="1"/>
</dbReference>
<dbReference type="AlphaFoldDB" id="A0A7S9LT97"/>
<organism evidence="3 4">
    <name type="scientific">Pontivivens ytuae</name>
    <dbReference type="NCBI Taxonomy" id="2789856"/>
    <lineage>
        <taxon>Bacteria</taxon>
        <taxon>Pseudomonadati</taxon>
        <taxon>Pseudomonadota</taxon>
        <taxon>Alphaproteobacteria</taxon>
        <taxon>Rhodobacterales</taxon>
        <taxon>Paracoccaceae</taxon>
        <taxon>Pontivivens</taxon>
    </lineage>
</organism>
<keyword evidence="1" id="KW-0812">Transmembrane</keyword>